<dbReference type="AlphaFoldDB" id="A0A098SCM5"/>
<dbReference type="RefSeq" id="WP_044216558.1">
    <property type="nucleotide sequence ID" value="NZ_CAKZLC010000497.1"/>
</dbReference>
<dbReference type="InterPro" id="IPR010879">
    <property type="entry name" value="DUF1508"/>
</dbReference>
<accession>A0A098SCM5</accession>
<evidence type="ECO:0000259" key="1">
    <source>
        <dbReference type="Pfam" id="PF07411"/>
    </source>
</evidence>
<evidence type="ECO:0000313" key="3">
    <source>
        <dbReference type="Proteomes" id="UP000029736"/>
    </source>
</evidence>
<dbReference type="EMBL" id="JPOS01000010">
    <property type="protein sequence ID" value="KGE89413.1"/>
    <property type="molecule type" value="Genomic_DNA"/>
</dbReference>
<feature type="domain" description="DUF1508" evidence="1">
    <location>
        <begin position="10"/>
        <end position="56"/>
    </location>
</feature>
<dbReference type="OrthoDB" id="9802792at2"/>
<reference evidence="2 3" key="1">
    <citation type="journal article" date="2014" name="Int. J. Syst. Evol. Microbiol.">
        <title>Phaeodactylibacter xiamenensis gen. nov., sp. nov., a member of the family Saprospiraceae isolated from the marine alga Phaeodactylum tricornutum.</title>
        <authorList>
            <person name="Chen Z.Jr."/>
            <person name="Lei X."/>
            <person name="Lai Q."/>
            <person name="Li Y."/>
            <person name="Zhang B."/>
            <person name="Zhang J."/>
            <person name="Zhang H."/>
            <person name="Yang L."/>
            <person name="Zheng W."/>
            <person name="Tian Y."/>
            <person name="Yu Z."/>
            <person name="Xu H.Jr."/>
            <person name="Zheng T."/>
        </authorList>
    </citation>
    <scope>NUCLEOTIDE SEQUENCE [LARGE SCALE GENOMIC DNA]</scope>
    <source>
        <strain evidence="2 3">KD52</strain>
    </source>
</reference>
<comment type="caution">
    <text evidence="2">The sequence shown here is derived from an EMBL/GenBank/DDBJ whole genome shotgun (WGS) entry which is preliminary data.</text>
</comment>
<keyword evidence="3" id="KW-1185">Reference proteome</keyword>
<gene>
    <name evidence="2" type="ORF">IX84_03635</name>
</gene>
<protein>
    <recommendedName>
        <fullName evidence="1">DUF1508 domain-containing protein</fullName>
    </recommendedName>
</protein>
<dbReference type="SUPFAM" id="SSF160113">
    <property type="entry name" value="YegP-like"/>
    <property type="match status" value="2"/>
</dbReference>
<name>A0A098SCM5_9BACT</name>
<dbReference type="Proteomes" id="UP000029736">
    <property type="component" value="Unassembled WGS sequence"/>
</dbReference>
<evidence type="ECO:0000313" key="2">
    <source>
        <dbReference type="EMBL" id="KGE89413.1"/>
    </source>
</evidence>
<dbReference type="STRING" id="1524460.IX84_03635"/>
<dbReference type="PANTHER" id="PTHR40606:SF1">
    <property type="entry name" value="UPF0339 PROTEIN YEGP"/>
    <property type="match status" value="1"/>
</dbReference>
<dbReference type="Gene3D" id="2.30.29.80">
    <property type="match status" value="1"/>
</dbReference>
<dbReference type="PANTHER" id="PTHR40606">
    <property type="match status" value="1"/>
</dbReference>
<dbReference type="Pfam" id="PF07411">
    <property type="entry name" value="DUF1508"/>
    <property type="match status" value="2"/>
</dbReference>
<proteinExistence type="predicted"/>
<feature type="domain" description="DUF1508" evidence="1">
    <location>
        <begin position="60"/>
        <end position="107"/>
    </location>
</feature>
<dbReference type="InterPro" id="IPR051141">
    <property type="entry name" value="UPF0339_domain"/>
</dbReference>
<organism evidence="2 3">
    <name type="scientific">Phaeodactylibacter xiamenensis</name>
    <dbReference type="NCBI Taxonomy" id="1524460"/>
    <lineage>
        <taxon>Bacteria</taxon>
        <taxon>Pseudomonadati</taxon>
        <taxon>Bacteroidota</taxon>
        <taxon>Saprospiria</taxon>
        <taxon>Saprospirales</taxon>
        <taxon>Haliscomenobacteraceae</taxon>
        <taxon>Phaeodactylibacter</taxon>
    </lineage>
</organism>
<dbReference type="InterPro" id="IPR036913">
    <property type="entry name" value="YegP-like_sf"/>
</dbReference>
<sequence>MKFEIFQSENNEKYYFRLKAKNGQIILSSQGYANKSGAKNGIESVKKNAAKDELFERKEASNGKFHFNLLAGNKQIIGSSQMYAAKSGMEKGIESVKTNAPEATIEDLTVES</sequence>